<keyword evidence="6 8" id="KW-1133">Transmembrane helix</keyword>
<evidence type="ECO:0000256" key="6">
    <source>
        <dbReference type="ARBA" id="ARBA00022989"/>
    </source>
</evidence>
<accession>A0A5D4MDI3</accession>
<dbReference type="Proteomes" id="UP000325182">
    <property type="component" value="Unassembled WGS sequence"/>
</dbReference>
<dbReference type="PANTHER" id="PTHR34975">
    <property type="entry name" value="SPORE GERMINATION PROTEIN A2"/>
    <property type="match status" value="1"/>
</dbReference>
<feature type="transmembrane region" description="Helical" evidence="8">
    <location>
        <begin position="12"/>
        <end position="31"/>
    </location>
</feature>
<feature type="transmembrane region" description="Helical" evidence="8">
    <location>
        <begin position="43"/>
        <end position="62"/>
    </location>
</feature>
<evidence type="ECO:0000256" key="7">
    <source>
        <dbReference type="ARBA" id="ARBA00023136"/>
    </source>
</evidence>
<dbReference type="PANTHER" id="PTHR34975:SF2">
    <property type="entry name" value="SPORE GERMINATION PROTEIN A2"/>
    <property type="match status" value="1"/>
</dbReference>
<evidence type="ECO:0000256" key="1">
    <source>
        <dbReference type="ARBA" id="ARBA00004141"/>
    </source>
</evidence>
<gene>
    <name evidence="9" type="ORF">FZC84_11725</name>
</gene>
<comment type="similarity">
    <text evidence="2">Belongs to the amino acid-polyamine-organocation (APC) superfamily. Spore germination protein (SGP) (TC 2.A.3.9) family.</text>
</comment>
<dbReference type="EMBL" id="VTEG01000007">
    <property type="protein sequence ID" value="TYR99040.1"/>
    <property type="molecule type" value="Genomic_DNA"/>
</dbReference>
<dbReference type="InterPro" id="IPR004761">
    <property type="entry name" value="Spore_GerAB"/>
</dbReference>
<feature type="transmembrane region" description="Helical" evidence="8">
    <location>
        <begin position="306"/>
        <end position="324"/>
    </location>
</feature>
<feature type="transmembrane region" description="Helical" evidence="8">
    <location>
        <begin position="191"/>
        <end position="208"/>
    </location>
</feature>
<dbReference type="GO" id="GO:0016020">
    <property type="term" value="C:membrane"/>
    <property type="evidence" value="ECO:0007669"/>
    <property type="project" value="UniProtKB-SubCell"/>
</dbReference>
<feature type="transmembrane region" description="Helical" evidence="8">
    <location>
        <begin position="143"/>
        <end position="168"/>
    </location>
</feature>
<protein>
    <submittedName>
        <fullName evidence="9">GerAB/ArcD/ProY family transporter</fullName>
    </submittedName>
</protein>
<dbReference type="Gene3D" id="1.20.1740.10">
    <property type="entry name" value="Amino acid/polyamine transporter I"/>
    <property type="match status" value="1"/>
</dbReference>
<comment type="caution">
    <text evidence="9">The sequence shown here is derived from an EMBL/GenBank/DDBJ whole genome shotgun (WGS) entry which is preliminary data.</text>
</comment>
<dbReference type="Pfam" id="PF03845">
    <property type="entry name" value="Spore_permease"/>
    <property type="match status" value="1"/>
</dbReference>
<evidence type="ECO:0000256" key="4">
    <source>
        <dbReference type="ARBA" id="ARBA00022544"/>
    </source>
</evidence>
<evidence type="ECO:0000256" key="8">
    <source>
        <dbReference type="SAM" id="Phobius"/>
    </source>
</evidence>
<dbReference type="RefSeq" id="WP_148953965.1">
    <property type="nucleotide sequence ID" value="NZ_VTEG01000007.1"/>
</dbReference>
<comment type="subcellular location">
    <subcellularLocation>
        <location evidence="1">Membrane</location>
        <topology evidence="1">Multi-pass membrane protein</topology>
    </subcellularLocation>
</comment>
<feature type="transmembrane region" description="Helical" evidence="8">
    <location>
        <begin position="83"/>
        <end position="108"/>
    </location>
</feature>
<dbReference type="AlphaFoldDB" id="A0A5D4MDI3"/>
<evidence type="ECO:0000313" key="10">
    <source>
        <dbReference type="Proteomes" id="UP000325182"/>
    </source>
</evidence>
<reference evidence="9 10" key="1">
    <citation type="submission" date="2019-08" db="EMBL/GenBank/DDBJ databases">
        <title>Bacillus genomes from the desert of Cuatro Cienegas, Coahuila.</title>
        <authorList>
            <person name="Olmedo-Alvarez G."/>
        </authorList>
    </citation>
    <scope>NUCLEOTIDE SEQUENCE [LARGE SCALE GENOMIC DNA]</scope>
    <source>
        <strain evidence="9 10">CH128b_4D</strain>
    </source>
</reference>
<evidence type="ECO:0000313" key="9">
    <source>
        <dbReference type="EMBL" id="TYR99040.1"/>
    </source>
</evidence>
<evidence type="ECO:0000256" key="2">
    <source>
        <dbReference type="ARBA" id="ARBA00007998"/>
    </source>
</evidence>
<name>A0A5D4MDI3_9BACI</name>
<feature type="transmembrane region" description="Helical" evidence="8">
    <location>
        <begin position="272"/>
        <end position="294"/>
    </location>
</feature>
<organism evidence="9 10">
    <name type="scientific">Rossellomorea vietnamensis</name>
    <dbReference type="NCBI Taxonomy" id="218284"/>
    <lineage>
        <taxon>Bacteria</taxon>
        <taxon>Bacillati</taxon>
        <taxon>Bacillota</taxon>
        <taxon>Bacilli</taxon>
        <taxon>Bacillales</taxon>
        <taxon>Bacillaceae</taxon>
        <taxon>Rossellomorea</taxon>
    </lineage>
</organism>
<keyword evidence="7 8" id="KW-0472">Membrane</keyword>
<evidence type="ECO:0000256" key="3">
    <source>
        <dbReference type="ARBA" id="ARBA00022448"/>
    </source>
</evidence>
<keyword evidence="4" id="KW-0309">Germination</keyword>
<evidence type="ECO:0000256" key="5">
    <source>
        <dbReference type="ARBA" id="ARBA00022692"/>
    </source>
</evidence>
<dbReference type="NCBIfam" id="TIGR00912">
    <property type="entry name" value="2A0309"/>
    <property type="match status" value="1"/>
</dbReference>
<feature type="transmembrane region" description="Helical" evidence="8">
    <location>
        <begin position="220"/>
        <end position="240"/>
    </location>
</feature>
<dbReference type="GO" id="GO:0009847">
    <property type="term" value="P:spore germination"/>
    <property type="evidence" value="ECO:0007669"/>
    <property type="project" value="InterPro"/>
</dbReference>
<feature type="transmembrane region" description="Helical" evidence="8">
    <location>
        <begin position="114"/>
        <end position="136"/>
    </location>
</feature>
<feature type="transmembrane region" description="Helical" evidence="8">
    <location>
        <begin position="336"/>
        <end position="355"/>
    </location>
</feature>
<sequence>MQPVPENRKLSPFIVFFLIHSIQVGVGILGYQRIIAKSAGYDAWIAVIIAGLLTNCILFLIFKIVQIGGGDLIEANRTAFGKWLGKTIDLVFILYFCLIAVTVCRTYLEVVQVWMYPRLTSWSFAIPFFLLVIYIVSGGLRTVAGVAFFGTVLPAYLILTFGFTFPFADFRNMLPIWDHSLLDLAKSTRDMTLSFLGYETLLIFYPYLKDGRKSKKWAHLGLLFTTGVFTLLTIISFAFFSEGQLEKTVWATLSMWKIVEMPFVERFEYIGIANWCLIILPNVCIALWCGSRIAKRAFKFNQRKTLMILALLCTIAVSLIQDRSQINTLNNITSQAGFYLNFVFLPFLLFMLFLIRKVKKNNE</sequence>
<keyword evidence="5 8" id="KW-0812">Transmembrane</keyword>
<keyword evidence="3" id="KW-0813">Transport</keyword>
<proteinExistence type="inferred from homology"/>